<evidence type="ECO:0000256" key="1">
    <source>
        <dbReference type="SAM" id="Coils"/>
    </source>
</evidence>
<keyword evidence="3" id="KW-1185">Reference proteome</keyword>
<dbReference type="AlphaFoldDB" id="A0AAV8VUX4"/>
<name>A0AAV8VUX4_9CUCU</name>
<sequence length="270" mass="31213">MSPPIWPLHPGFMDKKLPKSSQVRNFSTLVNKKSSENAHTISDLLAEMQDILCHNAKLQSENGLLRKEVNALRSKNDTLLKDMDANKEKFEHELTQLQSNIKMNEAHLIDNSKKCLQQQKKQIEEIVQLKSENEKLRLEIARTKTEGERIKKLETEIKALQLSYDTVRTVSEENAQKGSRYKNKLKYAITIINDLNSMLVQYTKRPGMVCTETQTEELHAQLQEFSVNQPSSPPQQSIRLETENLLLAEIFFRSKSFCENELLLFNHDTD</sequence>
<feature type="coiled-coil region" evidence="1">
    <location>
        <begin position="55"/>
        <end position="170"/>
    </location>
</feature>
<dbReference type="EMBL" id="JANEYG010000028">
    <property type="protein sequence ID" value="KAJ8918163.1"/>
    <property type="molecule type" value="Genomic_DNA"/>
</dbReference>
<reference evidence="2 3" key="1">
    <citation type="journal article" date="2023" name="Insect Mol. Biol.">
        <title>Genome sequencing provides insights into the evolution of gene families encoding plant cell wall-degrading enzymes in longhorned beetles.</title>
        <authorList>
            <person name="Shin N.R."/>
            <person name="Okamura Y."/>
            <person name="Kirsch R."/>
            <person name="Pauchet Y."/>
        </authorList>
    </citation>
    <scope>NUCLEOTIDE SEQUENCE [LARGE SCALE GENOMIC DNA]</scope>
    <source>
        <strain evidence="2">EAD_L_NR</strain>
    </source>
</reference>
<evidence type="ECO:0000313" key="2">
    <source>
        <dbReference type="EMBL" id="KAJ8918163.1"/>
    </source>
</evidence>
<keyword evidence="1" id="KW-0175">Coiled coil</keyword>
<gene>
    <name evidence="2" type="ORF">NQ315_011621</name>
</gene>
<proteinExistence type="predicted"/>
<accession>A0AAV8VUX4</accession>
<evidence type="ECO:0000313" key="3">
    <source>
        <dbReference type="Proteomes" id="UP001159042"/>
    </source>
</evidence>
<comment type="caution">
    <text evidence="2">The sequence shown here is derived from an EMBL/GenBank/DDBJ whole genome shotgun (WGS) entry which is preliminary data.</text>
</comment>
<dbReference type="Proteomes" id="UP001159042">
    <property type="component" value="Unassembled WGS sequence"/>
</dbReference>
<organism evidence="2 3">
    <name type="scientific">Exocentrus adspersus</name>
    <dbReference type="NCBI Taxonomy" id="1586481"/>
    <lineage>
        <taxon>Eukaryota</taxon>
        <taxon>Metazoa</taxon>
        <taxon>Ecdysozoa</taxon>
        <taxon>Arthropoda</taxon>
        <taxon>Hexapoda</taxon>
        <taxon>Insecta</taxon>
        <taxon>Pterygota</taxon>
        <taxon>Neoptera</taxon>
        <taxon>Endopterygota</taxon>
        <taxon>Coleoptera</taxon>
        <taxon>Polyphaga</taxon>
        <taxon>Cucujiformia</taxon>
        <taxon>Chrysomeloidea</taxon>
        <taxon>Cerambycidae</taxon>
        <taxon>Lamiinae</taxon>
        <taxon>Acanthocinini</taxon>
        <taxon>Exocentrus</taxon>
    </lineage>
</organism>
<protein>
    <submittedName>
        <fullName evidence="2">Uncharacterized protein</fullName>
    </submittedName>
</protein>